<dbReference type="InterPro" id="IPR000700">
    <property type="entry name" value="PAS-assoc_C"/>
</dbReference>
<dbReference type="SUPFAM" id="SSF52172">
    <property type="entry name" value="CheY-like"/>
    <property type="match status" value="1"/>
</dbReference>
<dbReference type="EC" id="2.7.13.3" evidence="3"/>
<evidence type="ECO:0000256" key="8">
    <source>
        <dbReference type="ARBA" id="ARBA00022840"/>
    </source>
</evidence>
<sequence>MKLSVMKPSSPSPVPSSPARHVQDAAVRAMEEASGFTELAATMTGVDRSRLVADASILAELAPVGMFSADAKGAVLHGNAQWVEMLGASAVSELTGFQWADAIHPQDLDALGSGWQEAVRAGQPYAGIFRTRETATRPVRWIKFRARMVGPDLAPIAFVGTAVDVTATVRLEQELQHRNRQLARALEASGLALWEIDLRSGAVHLSPGWTRMLKVAGGVEDINTQDAMRYFPREEVPRVMEGRRKLLKGEIPHLSLEHRMRAEDGSLVWVLTQAEVSERGPDGRALYVVGTCKDITERKRTYAELHRALEAADAASQAKSDFLATMSHEIRTPLNGVIGLTQLLAAADLPPMEKDSVGMIDSCAKSLLSLVDNILDFSKIEAGRLTLELVPTDLPQLVNEVADVFLVRAGEKGIRFDLRQEPGLPRWISADPGRLRQILLNLLGNALKFTTEGGFSLNVFVKADAQPPQLCFQVFDTGMGISEADQARLFTRFSQVDASASRRHDGSGLGLAISRQLAQLMGGDVTLVSRLGHGSTFTVTIPLQVARAPAQVERPAAHAVRENVRILLAEDNEVNQLVAQRLLAKLGYPNVTVAFTGREAVEACRTGRYDLVLMDCQMPVMDGLEASRVLREDGMQAPIIAFTASATSGDRDRCLAAGMNDYLTKPVEMAVLADKLQRWLGDAPVVAPESAPPVEAAPALPAFDSSAIEERFYGDLELFQQAREIFLRQTREGLQKSIGISDGLELKRLAHRIRGSAATLGAMQLAAVCGRLEDEAEGLQPAQMQAGVQEAIARLDAFVAESQVAVQ</sequence>
<keyword evidence="9" id="KW-1133">Transmembrane helix</keyword>
<protein>
    <recommendedName>
        <fullName evidence="3">histidine kinase</fullName>
        <ecNumber evidence="3">2.7.13.3</ecNumber>
    </recommendedName>
</protein>
<gene>
    <name evidence="20" type="ORF">IM787_14985</name>
</gene>
<keyword evidence="11" id="KW-0472">Membrane</keyword>
<dbReference type="SMART" id="SM00448">
    <property type="entry name" value="REC"/>
    <property type="match status" value="1"/>
</dbReference>
<dbReference type="Gene3D" id="1.10.287.130">
    <property type="match status" value="1"/>
</dbReference>
<evidence type="ECO:0000256" key="6">
    <source>
        <dbReference type="ARBA" id="ARBA00022692"/>
    </source>
</evidence>
<dbReference type="SMART" id="SM00073">
    <property type="entry name" value="HPT"/>
    <property type="match status" value="1"/>
</dbReference>
<evidence type="ECO:0000256" key="4">
    <source>
        <dbReference type="ARBA" id="ARBA00022475"/>
    </source>
</evidence>
<dbReference type="PRINTS" id="PR00344">
    <property type="entry name" value="BCTRLSENSOR"/>
</dbReference>
<dbReference type="Pfam" id="PF01627">
    <property type="entry name" value="Hpt"/>
    <property type="match status" value="1"/>
</dbReference>
<evidence type="ECO:0000256" key="14">
    <source>
        <dbReference type="SAM" id="MobiDB-lite"/>
    </source>
</evidence>
<dbReference type="SMART" id="SM00387">
    <property type="entry name" value="HATPase_c"/>
    <property type="match status" value="1"/>
</dbReference>
<dbReference type="PROSITE" id="PS50112">
    <property type="entry name" value="PAS"/>
    <property type="match status" value="1"/>
</dbReference>
<evidence type="ECO:0000256" key="1">
    <source>
        <dbReference type="ARBA" id="ARBA00000085"/>
    </source>
</evidence>
<dbReference type="Pfam" id="PF08447">
    <property type="entry name" value="PAS_3"/>
    <property type="match status" value="2"/>
</dbReference>
<dbReference type="InterPro" id="IPR036641">
    <property type="entry name" value="HPT_dom_sf"/>
</dbReference>
<organism evidence="20 21">
    <name type="scientific">Ramlibacter pallidus</name>
    <dbReference type="NCBI Taxonomy" id="2780087"/>
    <lineage>
        <taxon>Bacteria</taxon>
        <taxon>Pseudomonadati</taxon>
        <taxon>Pseudomonadota</taxon>
        <taxon>Betaproteobacteria</taxon>
        <taxon>Burkholderiales</taxon>
        <taxon>Comamonadaceae</taxon>
        <taxon>Ramlibacter</taxon>
    </lineage>
</organism>
<dbReference type="SUPFAM" id="SSF47384">
    <property type="entry name" value="Homodimeric domain of signal transducing histidine kinase"/>
    <property type="match status" value="1"/>
</dbReference>
<dbReference type="InterPro" id="IPR003594">
    <property type="entry name" value="HATPase_dom"/>
</dbReference>
<dbReference type="InterPro" id="IPR001610">
    <property type="entry name" value="PAC"/>
</dbReference>
<feature type="domain" description="Histidine kinase" evidence="15">
    <location>
        <begin position="325"/>
        <end position="545"/>
    </location>
</feature>
<dbReference type="InterPro" id="IPR036890">
    <property type="entry name" value="HATPase_C_sf"/>
</dbReference>
<dbReference type="InterPro" id="IPR004358">
    <property type="entry name" value="Sig_transdc_His_kin-like_C"/>
</dbReference>
<name>A0ABR9S5S4_9BURK</name>
<dbReference type="InterPro" id="IPR008207">
    <property type="entry name" value="Sig_transdc_His_kin_Hpt_dom"/>
</dbReference>
<evidence type="ECO:0000256" key="11">
    <source>
        <dbReference type="ARBA" id="ARBA00023136"/>
    </source>
</evidence>
<evidence type="ECO:0000256" key="10">
    <source>
        <dbReference type="ARBA" id="ARBA00023012"/>
    </source>
</evidence>
<dbReference type="SUPFAM" id="SSF55785">
    <property type="entry name" value="PYP-like sensor domain (PAS domain)"/>
    <property type="match status" value="2"/>
</dbReference>
<dbReference type="InterPro" id="IPR000014">
    <property type="entry name" value="PAS"/>
</dbReference>
<dbReference type="InterPro" id="IPR013655">
    <property type="entry name" value="PAS_fold_3"/>
</dbReference>
<dbReference type="SMART" id="SM00086">
    <property type="entry name" value="PAC"/>
    <property type="match status" value="1"/>
</dbReference>
<dbReference type="PANTHER" id="PTHR45339:SF1">
    <property type="entry name" value="HYBRID SIGNAL TRANSDUCTION HISTIDINE KINASE J"/>
    <property type="match status" value="1"/>
</dbReference>
<dbReference type="Gene3D" id="3.40.50.2300">
    <property type="match status" value="1"/>
</dbReference>
<feature type="domain" description="PAC" evidence="18">
    <location>
        <begin position="254"/>
        <end position="307"/>
    </location>
</feature>
<dbReference type="SUPFAM" id="SSF55874">
    <property type="entry name" value="ATPase domain of HSP90 chaperone/DNA topoisomerase II/histidine kinase"/>
    <property type="match status" value="1"/>
</dbReference>
<dbReference type="CDD" id="cd00088">
    <property type="entry name" value="HPT"/>
    <property type="match status" value="1"/>
</dbReference>
<evidence type="ECO:0000256" key="3">
    <source>
        <dbReference type="ARBA" id="ARBA00012438"/>
    </source>
</evidence>
<dbReference type="InterPro" id="IPR001789">
    <property type="entry name" value="Sig_transdc_resp-reg_receiver"/>
</dbReference>
<dbReference type="RefSeq" id="WP_193677483.1">
    <property type="nucleotide sequence ID" value="NZ_JADDIV010000004.1"/>
</dbReference>
<dbReference type="InterPro" id="IPR036097">
    <property type="entry name" value="HisK_dim/P_sf"/>
</dbReference>
<dbReference type="EMBL" id="JADDIV010000004">
    <property type="protein sequence ID" value="MBE7368865.1"/>
    <property type="molecule type" value="Genomic_DNA"/>
</dbReference>
<dbReference type="PROSITE" id="PS50113">
    <property type="entry name" value="PAC"/>
    <property type="match status" value="1"/>
</dbReference>
<evidence type="ECO:0000256" key="5">
    <source>
        <dbReference type="ARBA" id="ARBA00022553"/>
    </source>
</evidence>
<dbReference type="PROSITE" id="PS50109">
    <property type="entry name" value="HIS_KIN"/>
    <property type="match status" value="1"/>
</dbReference>
<evidence type="ECO:0000259" key="19">
    <source>
        <dbReference type="PROSITE" id="PS50894"/>
    </source>
</evidence>
<proteinExistence type="predicted"/>
<keyword evidence="21" id="KW-1185">Reference proteome</keyword>
<accession>A0ABR9S5S4</accession>
<dbReference type="Gene3D" id="1.20.120.160">
    <property type="entry name" value="HPT domain"/>
    <property type="match status" value="1"/>
</dbReference>
<evidence type="ECO:0000256" key="12">
    <source>
        <dbReference type="PROSITE-ProRule" id="PRU00110"/>
    </source>
</evidence>
<feature type="region of interest" description="Disordered" evidence="14">
    <location>
        <begin position="1"/>
        <end position="20"/>
    </location>
</feature>
<evidence type="ECO:0000256" key="7">
    <source>
        <dbReference type="ARBA" id="ARBA00022741"/>
    </source>
</evidence>
<dbReference type="Gene3D" id="2.10.70.100">
    <property type="match status" value="1"/>
</dbReference>
<evidence type="ECO:0000256" key="13">
    <source>
        <dbReference type="PROSITE-ProRule" id="PRU00169"/>
    </source>
</evidence>
<dbReference type="Proteomes" id="UP000806285">
    <property type="component" value="Unassembled WGS sequence"/>
</dbReference>
<dbReference type="PROSITE" id="PS50894">
    <property type="entry name" value="HPT"/>
    <property type="match status" value="1"/>
</dbReference>
<dbReference type="Pfam" id="PF02518">
    <property type="entry name" value="HATPase_c"/>
    <property type="match status" value="1"/>
</dbReference>
<dbReference type="SMART" id="SM00091">
    <property type="entry name" value="PAS"/>
    <property type="match status" value="2"/>
</dbReference>
<dbReference type="Gene3D" id="3.30.565.10">
    <property type="entry name" value="Histidine kinase-like ATPase, C-terminal domain"/>
    <property type="match status" value="1"/>
</dbReference>
<evidence type="ECO:0000259" key="16">
    <source>
        <dbReference type="PROSITE" id="PS50110"/>
    </source>
</evidence>
<dbReference type="InterPro" id="IPR005467">
    <property type="entry name" value="His_kinase_dom"/>
</dbReference>
<evidence type="ECO:0000259" key="17">
    <source>
        <dbReference type="PROSITE" id="PS50112"/>
    </source>
</evidence>
<feature type="domain" description="Response regulatory" evidence="16">
    <location>
        <begin position="565"/>
        <end position="680"/>
    </location>
</feature>
<dbReference type="NCBIfam" id="TIGR00229">
    <property type="entry name" value="sensory_box"/>
    <property type="match status" value="2"/>
</dbReference>
<keyword evidence="5 13" id="KW-0597">Phosphoprotein</keyword>
<dbReference type="CDD" id="cd17546">
    <property type="entry name" value="REC_hyHK_CKI1_RcsC-like"/>
    <property type="match status" value="1"/>
</dbReference>
<evidence type="ECO:0000256" key="9">
    <source>
        <dbReference type="ARBA" id="ARBA00022989"/>
    </source>
</evidence>
<keyword evidence="8" id="KW-0067">ATP-binding</keyword>
<evidence type="ECO:0000259" key="18">
    <source>
        <dbReference type="PROSITE" id="PS50113"/>
    </source>
</evidence>
<evidence type="ECO:0000259" key="15">
    <source>
        <dbReference type="PROSITE" id="PS50109"/>
    </source>
</evidence>
<dbReference type="Pfam" id="PF00512">
    <property type="entry name" value="HisKA"/>
    <property type="match status" value="1"/>
</dbReference>
<comment type="subcellular location">
    <subcellularLocation>
        <location evidence="2">Cell membrane</location>
        <topology evidence="2">Multi-pass membrane protein</topology>
    </subcellularLocation>
</comment>
<dbReference type="CDD" id="cd16922">
    <property type="entry name" value="HATPase_EvgS-ArcB-TorS-like"/>
    <property type="match status" value="1"/>
</dbReference>
<dbReference type="InterPro" id="IPR003661">
    <property type="entry name" value="HisK_dim/P_dom"/>
</dbReference>
<feature type="domain" description="PAS" evidence="17">
    <location>
        <begin position="58"/>
        <end position="122"/>
    </location>
</feature>
<keyword evidence="6" id="KW-0812">Transmembrane</keyword>
<feature type="modified residue" description="Phosphohistidine" evidence="12">
    <location>
        <position position="751"/>
    </location>
</feature>
<keyword evidence="4" id="KW-1003">Cell membrane</keyword>
<dbReference type="CDD" id="cd00130">
    <property type="entry name" value="PAS"/>
    <property type="match status" value="2"/>
</dbReference>
<dbReference type="PANTHER" id="PTHR45339">
    <property type="entry name" value="HYBRID SIGNAL TRANSDUCTION HISTIDINE KINASE J"/>
    <property type="match status" value="1"/>
</dbReference>
<dbReference type="SUPFAM" id="SSF47226">
    <property type="entry name" value="Histidine-containing phosphotransfer domain, HPT domain"/>
    <property type="match status" value="1"/>
</dbReference>
<evidence type="ECO:0000256" key="2">
    <source>
        <dbReference type="ARBA" id="ARBA00004651"/>
    </source>
</evidence>
<keyword evidence="10" id="KW-0902">Two-component regulatory system</keyword>
<dbReference type="SMART" id="SM00388">
    <property type="entry name" value="HisKA"/>
    <property type="match status" value="1"/>
</dbReference>
<comment type="catalytic activity">
    <reaction evidence="1">
        <text>ATP + protein L-histidine = ADP + protein N-phospho-L-histidine.</text>
        <dbReference type="EC" id="2.7.13.3"/>
    </reaction>
</comment>
<comment type="caution">
    <text evidence="20">The sequence shown here is derived from an EMBL/GenBank/DDBJ whole genome shotgun (WGS) entry which is preliminary data.</text>
</comment>
<evidence type="ECO:0000313" key="21">
    <source>
        <dbReference type="Proteomes" id="UP000806285"/>
    </source>
</evidence>
<dbReference type="InterPro" id="IPR035965">
    <property type="entry name" value="PAS-like_dom_sf"/>
</dbReference>
<dbReference type="PROSITE" id="PS50110">
    <property type="entry name" value="RESPONSE_REGULATORY"/>
    <property type="match status" value="1"/>
</dbReference>
<dbReference type="InterPro" id="IPR011006">
    <property type="entry name" value="CheY-like_superfamily"/>
</dbReference>
<feature type="domain" description="HPt" evidence="19">
    <location>
        <begin position="708"/>
        <end position="807"/>
    </location>
</feature>
<evidence type="ECO:0000313" key="20">
    <source>
        <dbReference type="EMBL" id="MBE7368865.1"/>
    </source>
</evidence>
<dbReference type="Pfam" id="PF00072">
    <property type="entry name" value="Response_reg"/>
    <property type="match status" value="1"/>
</dbReference>
<feature type="modified residue" description="4-aspartylphosphate" evidence="13">
    <location>
        <position position="615"/>
    </location>
</feature>
<dbReference type="CDD" id="cd00082">
    <property type="entry name" value="HisKA"/>
    <property type="match status" value="1"/>
</dbReference>
<keyword evidence="7" id="KW-0547">Nucleotide-binding</keyword>
<dbReference type="Gene3D" id="3.30.450.20">
    <property type="entry name" value="PAS domain"/>
    <property type="match status" value="2"/>
</dbReference>
<reference evidence="20 21" key="1">
    <citation type="submission" date="2020-10" db="EMBL/GenBank/DDBJ databases">
        <title>Ramlibacter sp. HM2 16S ribosomal RNA gene Genome sequencing and assembly.</title>
        <authorList>
            <person name="Kang M."/>
        </authorList>
    </citation>
    <scope>NUCLEOTIDE SEQUENCE [LARGE SCALE GENOMIC DNA]</scope>
    <source>
        <strain evidence="20 21">HM2</strain>
    </source>
</reference>